<feature type="compositionally biased region" description="Basic residues" evidence="1">
    <location>
        <begin position="61"/>
        <end position="74"/>
    </location>
</feature>
<dbReference type="KEGG" id="mcad:Pan265_14130"/>
<dbReference type="Proteomes" id="UP000320386">
    <property type="component" value="Chromosome"/>
</dbReference>
<evidence type="ECO:0000313" key="2">
    <source>
        <dbReference type="EMBL" id="QDU71562.1"/>
    </source>
</evidence>
<dbReference type="OrthoDB" id="9750339at2"/>
<gene>
    <name evidence="2" type="ORF">Pan265_14130</name>
</gene>
<feature type="region of interest" description="Disordered" evidence="1">
    <location>
        <begin position="43"/>
        <end position="74"/>
    </location>
</feature>
<evidence type="ECO:0000256" key="1">
    <source>
        <dbReference type="SAM" id="MobiDB-lite"/>
    </source>
</evidence>
<dbReference type="AlphaFoldDB" id="A0A518BX52"/>
<reference evidence="2 3" key="1">
    <citation type="submission" date="2019-02" db="EMBL/GenBank/DDBJ databases">
        <title>Deep-cultivation of Planctomycetes and their phenomic and genomic characterization uncovers novel biology.</title>
        <authorList>
            <person name="Wiegand S."/>
            <person name="Jogler M."/>
            <person name="Boedeker C."/>
            <person name="Pinto D."/>
            <person name="Vollmers J."/>
            <person name="Rivas-Marin E."/>
            <person name="Kohn T."/>
            <person name="Peeters S.H."/>
            <person name="Heuer A."/>
            <person name="Rast P."/>
            <person name="Oberbeckmann S."/>
            <person name="Bunk B."/>
            <person name="Jeske O."/>
            <person name="Meyerdierks A."/>
            <person name="Storesund J.E."/>
            <person name="Kallscheuer N."/>
            <person name="Luecker S."/>
            <person name="Lage O.M."/>
            <person name="Pohl T."/>
            <person name="Merkel B.J."/>
            <person name="Hornburger P."/>
            <person name="Mueller R.-W."/>
            <person name="Bruemmer F."/>
            <person name="Labrenz M."/>
            <person name="Spormann A.M."/>
            <person name="Op den Camp H."/>
            <person name="Overmann J."/>
            <person name="Amann R."/>
            <person name="Jetten M.S.M."/>
            <person name="Mascher T."/>
            <person name="Medema M.H."/>
            <person name="Devos D.P."/>
            <person name="Kaster A.-K."/>
            <person name="Ovreas L."/>
            <person name="Rohde M."/>
            <person name="Galperin M.Y."/>
            <person name="Jogler C."/>
        </authorList>
    </citation>
    <scope>NUCLEOTIDE SEQUENCE [LARGE SCALE GENOMIC DNA]</scope>
    <source>
        <strain evidence="2 3">Pan265</strain>
    </source>
</reference>
<organism evidence="2 3">
    <name type="scientific">Mucisphaera calidilacus</name>
    <dbReference type="NCBI Taxonomy" id="2527982"/>
    <lineage>
        <taxon>Bacteria</taxon>
        <taxon>Pseudomonadati</taxon>
        <taxon>Planctomycetota</taxon>
        <taxon>Phycisphaerae</taxon>
        <taxon>Phycisphaerales</taxon>
        <taxon>Phycisphaeraceae</taxon>
        <taxon>Mucisphaera</taxon>
    </lineage>
</organism>
<name>A0A518BX52_9BACT</name>
<protein>
    <submittedName>
        <fullName evidence="2">Uncharacterized protein</fullName>
    </submittedName>
</protein>
<evidence type="ECO:0000313" key="3">
    <source>
        <dbReference type="Proteomes" id="UP000320386"/>
    </source>
</evidence>
<dbReference type="EMBL" id="CP036280">
    <property type="protein sequence ID" value="QDU71562.1"/>
    <property type="molecule type" value="Genomic_DNA"/>
</dbReference>
<keyword evidence="3" id="KW-1185">Reference proteome</keyword>
<dbReference type="RefSeq" id="WP_145445700.1">
    <property type="nucleotide sequence ID" value="NZ_CP036280.1"/>
</dbReference>
<sequence length="141" mass="15142">MAKAVTGVAELQKLIGSLKQQRSEHVAAIAEIDKTFAQLGLEVSDTARGGGSRRASAPGRKPGRPAGRRRKRGTFKVTGEESILGFVKGCKTPPAAKEINAHWQKEGRGGKADNTITRLVKNKQLVRVAAKGERGGRYKVK</sequence>
<accession>A0A518BX52</accession>
<proteinExistence type="predicted"/>